<organism evidence="1 2">
    <name type="scientific">Simian immunodeficiency virus AGM.tantalus</name>
    <name type="common">SIV-agm.tan</name>
    <name type="synonym">Simian immunodeficiency virus African green monkey tantalus</name>
    <dbReference type="NCBI Taxonomy" id="349692"/>
    <lineage>
        <taxon>Viruses</taxon>
        <taxon>Riboviria</taxon>
        <taxon>Pararnavirae</taxon>
        <taxon>Artverviricota</taxon>
        <taxon>Revtraviricetes</taxon>
        <taxon>Ortervirales</taxon>
        <taxon>Retroviridae</taxon>
        <taxon>Orthoretrovirinae</taxon>
        <taxon>Lentivirus</taxon>
        <taxon>Lentivirus simimdef</taxon>
        <taxon>Simian immunodeficiency virus</taxon>
    </lineage>
</organism>
<sequence length="27" mass="3373">MAEGRDSRERRPGWLEIWDLSREPWDE</sequence>
<evidence type="ECO:0000313" key="2">
    <source>
        <dbReference type="Proteomes" id="UP000259687"/>
    </source>
</evidence>
<protein>
    <submittedName>
        <fullName evidence="1">Vpx protein</fullName>
    </submittedName>
</protein>
<reference evidence="1 2" key="1">
    <citation type="journal article" date="1997" name="Virology">
        <title>A full-length and replication-competent proviral clone of SIVAGM from tantalus monkeys.</title>
        <authorList>
            <person name="Soares M.A."/>
            <person name="Robertson D.L."/>
            <person name="Hui H."/>
            <person name="Allan J.S."/>
            <person name="Shaw G.M."/>
            <person name="Hahn B.H."/>
        </authorList>
    </citation>
    <scope>NUCLEOTIDE SEQUENCE [LARGE SCALE GENOMIC DNA]</scope>
    <source>
        <strain evidence="2">tantalus-1</strain>
    </source>
</reference>
<organismHost>
    <name type="scientific">Chlorocebus tantalus</name>
    <name type="common">Tantalus monkey</name>
    <name type="synonym">Cercopithecus tantalus</name>
    <dbReference type="NCBI Taxonomy" id="60712"/>
</organismHost>
<accession>P89906</accession>
<dbReference type="EMBL" id="U58991">
    <property type="protein sequence ID" value="AAC57054.1"/>
    <property type="molecule type" value="Genomic_DNA"/>
</dbReference>
<dbReference type="Proteomes" id="UP000259687">
    <property type="component" value="Segment"/>
</dbReference>
<proteinExistence type="predicted"/>
<evidence type="ECO:0000313" key="1">
    <source>
        <dbReference type="EMBL" id="AAC57054.1"/>
    </source>
</evidence>
<gene>
    <name evidence="1" type="primary">vpx</name>
</gene>
<name>P89906_SIVTA</name>